<keyword evidence="1" id="KW-0472">Membrane</keyword>
<evidence type="ECO:0000313" key="3">
    <source>
        <dbReference type="EMBL" id="TYT62802.1"/>
    </source>
</evidence>
<dbReference type="Pfam" id="PF25231">
    <property type="entry name" value="DUF7847"/>
    <property type="match status" value="1"/>
</dbReference>
<evidence type="ECO:0000313" key="4">
    <source>
        <dbReference type="Proteomes" id="UP000324104"/>
    </source>
</evidence>
<feature type="transmembrane region" description="Helical" evidence="1">
    <location>
        <begin position="227"/>
        <end position="247"/>
    </location>
</feature>
<feature type="transmembrane region" description="Helical" evidence="1">
    <location>
        <begin position="81"/>
        <end position="102"/>
    </location>
</feature>
<name>A0A5D5ASI7_9EURY</name>
<organism evidence="3 4">
    <name type="scientific">Natrialba swarupiae</name>
    <dbReference type="NCBI Taxonomy" id="2448032"/>
    <lineage>
        <taxon>Archaea</taxon>
        <taxon>Methanobacteriati</taxon>
        <taxon>Methanobacteriota</taxon>
        <taxon>Stenosarchaea group</taxon>
        <taxon>Halobacteria</taxon>
        <taxon>Halobacteriales</taxon>
        <taxon>Natrialbaceae</taxon>
        <taxon>Natrialba</taxon>
    </lineage>
</organism>
<keyword evidence="1" id="KW-0812">Transmembrane</keyword>
<comment type="caution">
    <text evidence="3">The sequence shown here is derived from an EMBL/GenBank/DDBJ whole genome shotgun (WGS) entry which is preliminary data.</text>
</comment>
<keyword evidence="4" id="KW-1185">Reference proteome</keyword>
<feature type="transmembrane region" description="Helical" evidence="1">
    <location>
        <begin position="123"/>
        <end position="155"/>
    </location>
</feature>
<dbReference type="Proteomes" id="UP000324104">
    <property type="component" value="Unassembled WGS sequence"/>
</dbReference>
<keyword evidence="1" id="KW-1133">Transmembrane helix</keyword>
<proteinExistence type="predicted"/>
<dbReference type="InterPro" id="IPR057169">
    <property type="entry name" value="DUF7847"/>
</dbReference>
<feature type="domain" description="DUF7847" evidence="2">
    <location>
        <begin position="31"/>
        <end position="282"/>
    </location>
</feature>
<feature type="transmembrane region" description="Helical" evidence="1">
    <location>
        <begin position="259"/>
        <end position="283"/>
    </location>
</feature>
<feature type="transmembrane region" description="Helical" evidence="1">
    <location>
        <begin position="167"/>
        <end position="193"/>
    </location>
</feature>
<dbReference type="AlphaFoldDB" id="A0A5D5ASI7"/>
<evidence type="ECO:0000256" key="1">
    <source>
        <dbReference type="SAM" id="Phobius"/>
    </source>
</evidence>
<feature type="transmembrane region" description="Helical" evidence="1">
    <location>
        <begin position="48"/>
        <end position="69"/>
    </location>
</feature>
<reference evidence="3 4" key="1">
    <citation type="submission" date="2019-08" db="EMBL/GenBank/DDBJ databases">
        <title>Archaea genome.</title>
        <authorList>
            <person name="Kajale S."/>
            <person name="Shouche Y."/>
            <person name="Deshpande N."/>
            <person name="Sharma A."/>
        </authorList>
    </citation>
    <scope>NUCLEOTIDE SEQUENCE [LARGE SCALE GENOMIC DNA]</scope>
    <source>
        <strain evidence="3 4">ESP3B_9</strain>
    </source>
</reference>
<dbReference type="RefSeq" id="WP_149080817.1">
    <property type="nucleotide sequence ID" value="NZ_VTAW01000006.1"/>
</dbReference>
<dbReference type="EMBL" id="VTAW01000006">
    <property type="protein sequence ID" value="TYT62802.1"/>
    <property type="molecule type" value="Genomic_DNA"/>
</dbReference>
<gene>
    <name evidence="3" type="ORF">FYC77_07150</name>
</gene>
<accession>A0A5D5ASI7</accession>
<protein>
    <recommendedName>
        <fullName evidence="2">DUF7847 domain-containing protein</fullName>
    </recommendedName>
</protein>
<sequence length="289" mass="31067">MVPRIAARTDADGCSCLDCRNVGVQTLRRSILDALVWSGRLFRARPSILAFALFFVGVNRFLDEVAILYAPEPLVDTVGLLAAFAFLIGLRAYVGTIVAGEITDDRVSVRSAVWHTLRRTPALVGLLCFAFLAVPAVMGLVSISVIVAVGVMWFASSQIGFVVESDLLFTVGGYVFVGLILLTFVLPLVIVVFKLWFSVDACVVGGYGPLESLQTSWAITTNLRWKLLLLVLATGASTGFFYVVGSLPSVGGDSFGSTVGLLSTSVGELLSVVWYGVYVQLYAQQIVDH</sequence>
<evidence type="ECO:0000259" key="2">
    <source>
        <dbReference type="Pfam" id="PF25231"/>
    </source>
</evidence>